<accession>A0AAE1Y4E3</accession>
<reference evidence="1" key="1">
    <citation type="submission" date="2020-06" db="EMBL/GenBank/DDBJ databases">
        <authorList>
            <person name="Li T."/>
            <person name="Hu X."/>
            <person name="Zhang T."/>
            <person name="Song X."/>
            <person name="Zhang H."/>
            <person name="Dai N."/>
            <person name="Sheng W."/>
            <person name="Hou X."/>
            <person name="Wei L."/>
        </authorList>
    </citation>
    <scope>NUCLEOTIDE SEQUENCE</scope>
    <source>
        <strain evidence="1">3651</strain>
        <tissue evidence="1">Leaf</tissue>
    </source>
</reference>
<sequence>MIRERVFLAAAQAARLARCERKTGNPSRLSLLPFLCALLSAIVFQLNTCPNFPRGKRGEGKSRCWNRNPELARSNAEFGVMSSSFASVRHCPHGIYDVLNTVPTVFFSLVHEITSRGYNVTLTALATL</sequence>
<comment type="caution">
    <text evidence="1">The sequence shown here is derived from an EMBL/GenBank/DDBJ whole genome shotgun (WGS) entry which is preliminary data.</text>
</comment>
<reference evidence="1" key="2">
    <citation type="journal article" date="2024" name="Plant">
        <title>Genomic evolution and insights into agronomic trait innovations of Sesamum species.</title>
        <authorList>
            <person name="Miao H."/>
            <person name="Wang L."/>
            <person name="Qu L."/>
            <person name="Liu H."/>
            <person name="Sun Y."/>
            <person name="Le M."/>
            <person name="Wang Q."/>
            <person name="Wei S."/>
            <person name="Zheng Y."/>
            <person name="Lin W."/>
            <person name="Duan Y."/>
            <person name="Cao H."/>
            <person name="Xiong S."/>
            <person name="Wang X."/>
            <person name="Wei L."/>
            <person name="Li C."/>
            <person name="Ma Q."/>
            <person name="Ju M."/>
            <person name="Zhao R."/>
            <person name="Li G."/>
            <person name="Mu C."/>
            <person name="Tian Q."/>
            <person name="Mei H."/>
            <person name="Zhang T."/>
            <person name="Gao T."/>
            <person name="Zhang H."/>
        </authorList>
    </citation>
    <scope>NUCLEOTIDE SEQUENCE</scope>
    <source>
        <strain evidence="1">3651</strain>
    </source>
</reference>
<dbReference type="AlphaFoldDB" id="A0AAE1Y4E3"/>
<keyword evidence="2" id="KW-1185">Reference proteome</keyword>
<dbReference type="Proteomes" id="UP001293254">
    <property type="component" value="Unassembled WGS sequence"/>
</dbReference>
<evidence type="ECO:0000313" key="1">
    <source>
        <dbReference type="EMBL" id="KAK4423102.1"/>
    </source>
</evidence>
<proteinExistence type="predicted"/>
<evidence type="ECO:0000313" key="2">
    <source>
        <dbReference type="Proteomes" id="UP001293254"/>
    </source>
</evidence>
<dbReference type="EMBL" id="JACGWO010000007">
    <property type="protein sequence ID" value="KAK4423102.1"/>
    <property type="molecule type" value="Genomic_DNA"/>
</dbReference>
<organism evidence="1 2">
    <name type="scientific">Sesamum alatum</name>
    <dbReference type="NCBI Taxonomy" id="300844"/>
    <lineage>
        <taxon>Eukaryota</taxon>
        <taxon>Viridiplantae</taxon>
        <taxon>Streptophyta</taxon>
        <taxon>Embryophyta</taxon>
        <taxon>Tracheophyta</taxon>
        <taxon>Spermatophyta</taxon>
        <taxon>Magnoliopsida</taxon>
        <taxon>eudicotyledons</taxon>
        <taxon>Gunneridae</taxon>
        <taxon>Pentapetalae</taxon>
        <taxon>asterids</taxon>
        <taxon>lamiids</taxon>
        <taxon>Lamiales</taxon>
        <taxon>Pedaliaceae</taxon>
        <taxon>Sesamum</taxon>
    </lineage>
</organism>
<gene>
    <name evidence="1" type="ORF">Salat_1892800</name>
</gene>
<name>A0AAE1Y4E3_9LAMI</name>
<protein>
    <submittedName>
        <fullName evidence="1">Uncharacterized protein</fullName>
    </submittedName>
</protein>